<accession>A0ABN8ATN5</accession>
<evidence type="ECO:0000313" key="3">
    <source>
        <dbReference type="Proteomes" id="UP001153292"/>
    </source>
</evidence>
<keyword evidence="3" id="KW-1185">Reference proteome</keyword>
<organism evidence="2 3">
    <name type="scientific">Chilo suppressalis</name>
    <name type="common">Asiatic rice borer moth</name>
    <dbReference type="NCBI Taxonomy" id="168631"/>
    <lineage>
        <taxon>Eukaryota</taxon>
        <taxon>Metazoa</taxon>
        <taxon>Ecdysozoa</taxon>
        <taxon>Arthropoda</taxon>
        <taxon>Hexapoda</taxon>
        <taxon>Insecta</taxon>
        <taxon>Pterygota</taxon>
        <taxon>Neoptera</taxon>
        <taxon>Endopterygota</taxon>
        <taxon>Lepidoptera</taxon>
        <taxon>Glossata</taxon>
        <taxon>Ditrysia</taxon>
        <taxon>Pyraloidea</taxon>
        <taxon>Crambidae</taxon>
        <taxon>Crambinae</taxon>
        <taxon>Chilo</taxon>
    </lineage>
</organism>
<protein>
    <submittedName>
        <fullName evidence="2">Uncharacterized protein</fullName>
    </submittedName>
</protein>
<name>A0ABN8ATN5_CHISP</name>
<gene>
    <name evidence="2" type="ORF">CHILSU_LOCUS2</name>
</gene>
<evidence type="ECO:0000313" key="2">
    <source>
        <dbReference type="EMBL" id="CAH0396954.1"/>
    </source>
</evidence>
<reference evidence="2" key="1">
    <citation type="submission" date="2021-12" db="EMBL/GenBank/DDBJ databases">
        <authorList>
            <person name="King R."/>
        </authorList>
    </citation>
    <scope>NUCLEOTIDE SEQUENCE</scope>
</reference>
<dbReference type="EMBL" id="OU963894">
    <property type="protein sequence ID" value="CAH0396954.1"/>
    <property type="molecule type" value="Genomic_DNA"/>
</dbReference>
<sequence>MVVKAWIRRMSEGGGEAGRGAEESPPSRWPVGILRRSGARAARRMLHVKYRSVPPEPASQSSPHPTQTQPDNEDTVSCFCSIASQALHKNVHCALHDVERKSSGVSVKRVKTYVYQRYWSSLPAPPAQVPTHHPRAAPSALAAADQLLSRIPVALPQLINRPVNDICGRLGVSGWVAGGGGGSFARAATRVTRVRWSVGPNRWEVLEAPRSRPDSAVCPCAAMLRSPGSGGTVGLPLPPPQHARLSLFDSCHRKIRLIGGGPVAFLGGLVA</sequence>
<proteinExistence type="predicted"/>
<feature type="compositionally biased region" description="Polar residues" evidence="1">
    <location>
        <begin position="58"/>
        <end position="70"/>
    </location>
</feature>
<dbReference type="Proteomes" id="UP001153292">
    <property type="component" value="Chromosome 1"/>
</dbReference>
<feature type="region of interest" description="Disordered" evidence="1">
    <location>
        <begin position="53"/>
        <end position="74"/>
    </location>
</feature>
<feature type="region of interest" description="Disordered" evidence="1">
    <location>
        <begin position="13"/>
        <end position="33"/>
    </location>
</feature>
<evidence type="ECO:0000256" key="1">
    <source>
        <dbReference type="SAM" id="MobiDB-lite"/>
    </source>
</evidence>